<protein>
    <submittedName>
        <fullName evidence="2">Helix-turn-helix domain-containing protein</fullName>
    </submittedName>
</protein>
<comment type="caution">
    <text evidence="2">The sequence shown here is derived from an EMBL/GenBank/DDBJ whole genome shotgun (WGS) entry which is preliminary data.</text>
</comment>
<dbReference type="InterPro" id="IPR036388">
    <property type="entry name" value="WH-like_DNA-bd_sf"/>
</dbReference>
<organism evidence="2 3">
    <name type="scientific">Labedella phragmitis</name>
    <dbReference type="NCBI Taxonomy" id="2498849"/>
    <lineage>
        <taxon>Bacteria</taxon>
        <taxon>Bacillati</taxon>
        <taxon>Actinomycetota</taxon>
        <taxon>Actinomycetes</taxon>
        <taxon>Micrococcales</taxon>
        <taxon>Microbacteriaceae</taxon>
        <taxon>Labedella</taxon>
    </lineage>
</organism>
<keyword evidence="3" id="KW-1185">Reference proteome</keyword>
<dbReference type="AlphaFoldDB" id="A0A444PYF2"/>
<dbReference type="SUPFAM" id="SSF46785">
    <property type="entry name" value="Winged helix' DNA-binding domain"/>
    <property type="match status" value="1"/>
</dbReference>
<dbReference type="Proteomes" id="UP000288547">
    <property type="component" value="Unassembled WGS sequence"/>
</dbReference>
<evidence type="ECO:0000313" key="3">
    <source>
        <dbReference type="Proteomes" id="UP000288547"/>
    </source>
</evidence>
<feature type="region of interest" description="Disordered" evidence="1">
    <location>
        <begin position="97"/>
        <end position="178"/>
    </location>
</feature>
<reference evidence="2 3" key="1">
    <citation type="submission" date="2018-12" db="EMBL/GenBank/DDBJ databases">
        <authorList>
            <person name="Li F."/>
        </authorList>
    </citation>
    <scope>NUCLEOTIDE SEQUENCE [LARGE SCALE GENOMIC DNA]</scope>
    <source>
        <strain evidence="2 3">11W25H-1</strain>
    </source>
</reference>
<dbReference type="Pfam" id="PF13730">
    <property type="entry name" value="HTH_36"/>
    <property type="match status" value="1"/>
</dbReference>
<name>A0A444PYF2_9MICO</name>
<evidence type="ECO:0000256" key="1">
    <source>
        <dbReference type="SAM" id="MobiDB-lite"/>
    </source>
</evidence>
<feature type="compositionally biased region" description="Basic and acidic residues" evidence="1">
    <location>
        <begin position="146"/>
        <end position="161"/>
    </location>
</feature>
<sequence length="199" mass="21204">MSVESMAIALNHSQTSGTAKLVLIGIANHDGDGGSWPSVATLARYAGVTPRNVQKAIDVLVKLGEVKRLANQGGTHRTPDHARPNLYRFELKCPPTCDRSSAHRTREPLPGLEFSTGVSLPTGGVASDRGGVSRATPEPSSNHPYSSREETYVPERGREAESDAYGATPRAASASTGCTHRMVTDRHCEMGCPPLEARS</sequence>
<gene>
    <name evidence="2" type="ORF">ELQ90_03035</name>
</gene>
<proteinExistence type="predicted"/>
<dbReference type="OrthoDB" id="5065456at2"/>
<dbReference type="RefSeq" id="WP_128493767.1">
    <property type="nucleotide sequence ID" value="NZ_RZNB01000001.1"/>
</dbReference>
<dbReference type="InterPro" id="IPR036390">
    <property type="entry name" value="WH_DNA-bd_sf"/>
</dbReference>
<accession>A0A444PYF2</accession>
<dbReference type="EMBL" id="RZNB01000001">
    <property type="protein sequence ID" value="RWZ52924.1"/>
    <property type="molecule type" value="Genomic_DNA"/>
</dbReference>
<evidence type="ECO:0000313" key="2">
    <source>
        <dbReference type="EMBL" id="RWZ52924.1"/>
    </source>
</evidence>
<dbReference type="Gene3D" id="1.10.10.10">
    <property type="entry name" value="Winged helix-like DNA-binding domain superfamily/Winged helix DNA-binding domain"/>
    <property type="match status" value="1"/>
</dbReference>